<comment type="subcellular location">
    <subcellularLocation>
        <location evidence="1">Endomembrane system</location>
        <topology evidence="1">Multi-pass membrane protein</topology>
    </subcellularLocation>
</comment>
<evidence type="ECO:0000256" key="1">
    <source>
        <dbReference type="ARBA" id="ARBA00004127"/>
    </source>
</evidence>
<keyword evidence="7" id="KW-1185">Reference proteome</keyword>
<evidence type="ECO:0000256" key="5">
    <source>
        <dbReference type="SAM" id="Phobius"/>
    </source>
</evidence>
<dbReference type="Proteomes" id="UP001055336">
    <property type="component" value="Chromosome"/>
</dbReference>
<dbReference type="PANTHER" id="PTHR43847:SF1">
    <property type="entry name" value="BLL3993 PROTEIN"/>
    <property type="match status" value="1"/>
</dbReference>
<keyword evidence="2 5" id="KW-0812">Transmembrane</keyword>
<dbReference type="Gene3D" id="1.20.120.1630">
    <property type="match status" value="1"/>
</dbReference>
<evidence type="ECO:0000313" key="6">
    <source>
        <dbReference type="EMBL" id="UMB71009.1"/>
    </source>
</evidence>
<evidence type="ECO:0000313" key="7">
    <source>
        <dbReference type="Proteomes" id="UP001055336"/>
    </source>
</evidence>
<name>A0ABY3VNH3_9MYCO</name>
<gene>
    <name evidence="6" type="ORF">MKK62_06940</name>
</gene>
<dbReference type="RefSeq" id="WP_240262763.1">
    <property type="nucleotide sequence ID" value="NZ_CP092488.2"/>
</dbReference>
<proteinExistence type="predicted"/>
<keyword evidence="4 5" id="KW-0472">Membrane</keyword>
<dbReference type="PROSITE" id="PS51257">
    <property type="entry name" value="PROKAR_LIPOPROTEIN"/>
    <property type="match status" value="1"/>
</dbReference>
<keyword evidence="3 5" id="KW-1133">Transmembrane helix</keyword>
<protein>
    <submittedName>
        <fullName evidence="6">Isoprenylcysteine carboxylmethyltransferase family protein</fullName>
    </submittedName>
</protein>
<dbReference type="EMBL" id="CP092488">
    <property type="protein sequence ID" value="UMB71009.1"/>
    <property type="molecule type" value="Genomic_DNA"/>
</dbReference>
<dbReference type="InterPro" id="IPR007318">
    <property type="entry name" value="Phopholipid_MeTrfase"/>
</dbReference>
<dbReference type="PANTHER" id="PTHR43847">
    <property type="entry name" value="BLL3993 PROTEIN"/>
    <property type="match status" value="1"/>
</dbReference>
<sequence>MPRAAAATGLIMQACGFVLRVWSMRTLGDFYTRTLRTAQHQHLVETGPYRLIRHRGYAGALSVWTGLALASRSAPAVVLVAALMGRAYRRRITAEEELLRRALPDYSDYSHRTRKLVPYVW</sequence>
<feature type="transmembrane region" description="Helical" evidence="5">
    <location>
        <begin position="61"/>
        <end position="83"/>
    </location>
</feature>
<reference evidence="6" key="1">
    <citation type="submission" date="2022-08" db="EMBL/GenBank/DDBJ databases">
        <title>Whole genome sequencing of non-tuberculosis mycobacteria type-strains.</title>
        <authorList>
            <person name="Igarashi Y."/>
            <person name="Osugi A."/>
            <person name="Mitarai S."/>
        </authorList>
    </citation>
    <scope>NUCLEOTIDE SEQUENCE</scope>
    <source>
        <strain evidence="6">DSM 45127</strain>
    </source>
</reference>
<organism evidence="6 7">
    <name type="scientific">Mycobacterium paraterrae</name>
    <dbReference type="NCBI Taxonomy" id="577492"/>
    <lineage>
        <taxon>Bacteria</taxon>
        <taxon>Bacillati</taxon>
        <taxon>Actinomycetota</taxon>
        <taxon>Actinomycetes</taxon>
        <taxon>Mycobacteriales</taxon>
        <taxon>Mycobacteriaceae</taxon>
        <taxon>Mycobacterium</taxon>
    </lineage>
</organism>
<evidence type="ECO:0000256" key="2">
    <source>
        <dbReference type="ARBA" id="ARBA00022692"/>
    </source>
</evidence>
<evidence type="ECO:0000256" key="4">
    <source>
        <dbReference type="ARBA" id="ARBA00023136"/>
    </source>
</evidence>
<evidence type="ECO:0000256" key="3">
    <source>
        <dbReference type="ARBA" id="ARBA00022989"/>
    </source>
</evidence>
<accession>A0ABY3VNH3</accession>
<dbReference type="InterPro" id="IPR052527">
    <property type="entry name" value="Metal_cation-efflux_comp"/>
</dbReference>
<dbReference type="Pfam" id="PF04191">
    <property type="entry name" value="PEMT"/>
    <property type="match status" value="1"/>
</dbReference>